<gene>
    <name evidence="2" type="ORF">PVAP13_3NG177025</name>
</gene>
<feature type="compositionally biased region" description="Basic residues" evidence="1">
    <location>
        <begin position="386"/>
        <end position="400"/>
    </location>
</feature>
<feature type="compositionally biased region" description="Polar residues" evidence="1">
    <location>
        <begin position="155"/>
        <end position="166"/>
    </location>
</feature>
<feature type="region of interest" description="Disordered" evidence="1">
    <location>
        <begin position="234"/>
        <end position="342"/>
    </location>
</feature>
<feature type="compositionally biased region" description="Polar residues" evidence="1">
    <location>
        <begin position="373"/>
        <end position="383"/>
    </location>
</feature>
<dbReference type="Proteomes" id="UP000823388">
    <property type="component" value="Chromosome 3N"/>
</dbReference>
<evidence type="ECO:0000313" key="3">
    <source>
        <dbReference type="Proteomes" id="UP000823388"/>
    </source>
</evidence>
<protein>
    <submittedName>
        <fullName evidence="2">Uncharacterized protein</fullName>
    </submittedName>
</protein>
<dbReference type="AlphaFoldDB" id="A0A8T0U837"/>
<feature type="compositionally biased region" description="Basic and acidic residues" evidence="1">
    <location>
        <begin position="120"/>
        <end position="130"/>
    </location>
</feature>
<sequence length="671" mass="74638">MLCPAARIQTPVGTNLVSSDSDSSILVWCSPKKMDPATTKVSSPRNGDETELEQLSSDLQALKRLYGLLRKGPANEDLDEASRALLMKMLDDATQQTLLKQAKMISGSLMSPALERKLSIRSDRQTRDAEPPLSLRPPASPSLPSLLAGERPNRLNPNPQYSTVSSRAGGHIHGGPLAAEEPVFTRLASYRSSRTTTSALPPRHRPSGKQQNSGLSLYRLPVAATSQQGMVTGRVQNTDQWDTTRRTSRCANQTSLEASSSRGSERAGRAIAVTSQHGTVIGSNPQAEQRDKTRHTSVRDDQSSPEGSNRRRSVSSEMSLGRKWLQGHGTGRRVVAESSSLTRRLGRLDSRLSLGTVSPRGLERAGRGVAMPEQSSSSNTMVTIHSRIRPNRNPKEHRLRRAEDDDEKSTPWRRCMDASASSASLSRRKPRRTPKHVDSGSMYISSHNSLSVAAISYHSTSPTVLPESSASASYSPPLVSRPGIAPPLSWQGIAPPMPWRGIAPPMYAPQVRRSMRRRRRQEVLAKRVERLRMLKNKIATVFHHHYHYRHDQEGPSSRRIPGEQHHMSPWKYLEGMLHRTKGQDKKSMSRVVVNTPGKRPGGDGNMHTLFVAMKRHLRAKRKAPASVNIWRKIANRSQVQAKKMHWWQRLEPRRGRAGVLAGSKLRRRLGR</sequence>
<reference evidence="2" key="1">
    <citation type="submission" date="2020-05" db="EMBL/GenBank/DDBJ databases">
        <title>WGS assembly of Panicum virgatum.</title>
        <authorList>
            <person name="Lovell J.T."/>
            <person name="Jenkins J."/>
            <person name="Shu S."/>
            <person name="Juenger T.E."/>
            <person name="Schmutz J."/>
        </authorList>
    </citation>
    <scope>NUCLEOTIDE SEQUENCE</scope>
    <source>
        <strain evidence="2">AP13</strain>
    </source>
</reference>
<evidence type="ECO:0000313" key="2">
    <source>
        <dbReference type="EMBL" id="KAG2616894.1"/>
    </source>
</evidence>
<feature type="region of interest" description="Disordered" evidence="1">
    <location>
        <begin position="120"/>
        <end position="214"/>
    </location>
</feature>
<dbReference type="EMBL" id="CM029042">
    <property type="protein sequence ID" value="KAG2616894.1"/>
    <property type="molecule type" value="Genomic_DNA"/>
</dbReference>
<keyword evidence="3" id="KW-1185">Reference proteome</keyword>
<feature type="compositionally biased region" description="Low complexity" evidence="1">
    <location>
        <begin position="185"/>
        <end position="200"/>
    </location>
</feature>
<comment type="caution">
    <text evidence="2">The sequence shown here is derived from an EMBL/GenBank/DDBJ whole genome shotgun (WGS) entry which is preliminary data.</text>
</comment>
<evidence type="ECO:0000256" key="1">
    <source>
        <dbReference type="SAM" id="MobiDB-lite"/>
    </source>
</evidence>
<feature type="compositionally biased region" description="Polar residues" evidence="1">
    <location>
        <begin position="273"/>
        <end position="287"/>
    </location>
</feature>
<feature type="region of interest" description="Disordered" evidence="1">
    <location>
        <begin position="357"/>
        <end position="442"/>
    </location>
</feature>
<accession>A0A8T0U837</accession>
<organism evidence="2 3">
    <name type="scientific">Panicum virgatum</name>
    <name type="common">Blackwell switchgrass</name>
    <dbReference type="NCBI Taxonomy" id="38727"/>
    <lineage>
        <taxon>Eukaryota</taxon>
        <taxon>Viridiplantae</taxon>
        <taxon>Streptophyta</taxon>
        <taxon>Embryophyta</taxon>
        <taxon>Tracheophyta</taxon>
        <taxon>Spermatophyta</taxon>
        <taxon>Magnoliopsida</taxon>
        <taxon>Liliopsida</taxon>
        <taxon>Poales</taxon>
        <taxon>Poaceae</taxon>
        <taxon>PACMAD clade</taxon>
        <taxon>Panicoideae</taxon>
        <taxon>Panicodae</taxon>
        <taxon>Paniceae</taxon>
        <taxon>Panicinae</taxon>
        <taxon>Panicum</taxon>
        <taxon>Panicum sect. Hiantes</taxon>
    </lineage>
</organism>
<proteinExistence type="predicted"/>
<name>A0A8T0U837_PANVG</name>